<evidence type="ECO:0000313" key="3">
    <source>
        <dbReference type="Proteomes" id="UP001161247"/>
    </source>
</evidence>
<evidence type="ECO:0000256" key="1">
    <source>
        <dbReference type="SAM" id="MobiDB-lite"/>
    </source>
</evidence>
<dbReference type="AlphaFoldDB" id="A0AAV1CGJ9"/>
<evidence type="ECO:0000313" key="2">
    <source>
        <dbReference type="EMBL" id="CAI9094278.1"/>
    </source>
</evidence>
<dbReference type="EMBL" id="OX459119">
    <property type="protein sequence ID" value="CAI9094278.1"/>
    <property type="molecule type" value="Genomic_DNA"/>
</dbReference>
<dbReference type="Proteomes" id="UP001161247">
    <property type="component" value="Chromosome 2"/>
</dbReference>
<gene>
    <name evidence="2" type="ORF">OLC1_LOCUS5480</name>
</gene>
<protein>
    <submittedName>
        <fullName evidence="2">OLC1v1029989C1</fullName>
    </submittedName>
</protein>
<keyword evidence="3" id="KW-1185">Reference proteome</keyword>
<proteinExistence type="predicted"/>
<feature type="region of interest" description="Disordered" evidence="1">
    <location>
        <begin position="86"/>
        <end position="118"/>
    </location>
</feature>
<feature type="compositionally biased region" description="Basic and acidic residues" evidence="1">
    <location>
        <begin position="86"/>
        <end position="100"/>
    </location>
</feature>
<dbReference type="PANTHER" id="PTHR33978">
    <property type="entry name" value="SERINE/THREONINE-KINASE"/>
    <property type="match status" value="1"/>
</dbReference>
<organism evidence="2 3">
    <name type="scientific">Oldenlandia corymbosa var. corymbosa</name>
    <dbReference type="NCBI Taxonomy" id="529605"/>
    <lineage>
        <taxon>Eukaryota</taxon>
        <taxon>Viridiplantae</taxon>
        <taxon>Streptophyta</taxon>
        <taxon>Embryophyta</taxon>
        <taxon>Tracheophyta</taxon>
        <taxon>Spermatophyta</taxon>
        <taxon>Magnoliopsida</taxon>
        <taxon>eudicotyledons</taxon>
        <taxon>Gunneridae</taxon>
        <taxon>Pentapetalae</taxon>
        <taxon>asterids</taxon>
        <taxon>lamiids</taxon>
        <taxon>Gentianales</taxon>
        <taxon>Rubiaceae</taxon>
        <taxon>Rubioideae</taxon>
        <taxon>Spermacoceae</taxon>
        <taxon>Hedyotis-Oldenlandia complex</taxon>
        <taxon>Oldenlandia</taxon>
    </lineage>
</organism>
<name>A0AAV1CGJ9_OLDCO</name>
<dbReference type="PANTHER" id="PTHR33978:SF4">
    <property type="entry name" value="SERINE_THREONINE-KINASE"/>
    <property type="match status" value="1"/>
</dbReference>
<accession>A0AAV1CGJ9</accession>
<feature type="compositionally biased region" description="Low complexity" evidence="1">
    <location>
        <begin position="103"/>
        <end position="118"/>
    </location>
</feature>
<reference evidence="2" key="1">
    <citation type="submission" date="2023-03" db="EMBL/GenBank/DDBJ databases">
        <authorList>
            <person name="Julca I."/>
        </authorList>
    </citation>
    <scope>NUCLEOTIDE SEQUENCE</scope>
</reference>
<feature type="region of interest" description="Disordered" evidence="1">
    <location>
        <begin position="1"/>
        <end position="46"/>
    </location>
</feature>
<feature type="compositionally biased region" description="Basic and acidic residues" evidence="1">
    <location>
        <begin position="1"/>
        <end position="10"/>
    </location>
</feature>
<feature type="compositionally biased region" description="Basic residues" evidence="1">
    <location>
        <begin position="19"/>
        <end position="28"/>
    </location>
</feature>
<sequence>MEKKPADVHQQENQQQKPKQPRLQRKATNKPAAVEPEPKSNDKNSLIWDCGSSLYDSFELKSFEKQLDSAIHSRSLSMPHLSDRRLHFLDDPKKPPESHHHQPPQVLLPPTSKKSPSKISRSIHRLIRSVFKPKPQQNGDTATFFNGKEKPGSKDGFYFVYEKSGVLSTIPEVPESDSVSPDLKSFVKRTASDRFIFTPVGISCA</sequence>